<keyword evidence="2" id="KW-0503">Monooxygenase</keyword>
<keyword evidence="2" id="KW-0560">Oxidoreductase</keyword>
<feature type="domain" description="ABM" evidence="1">
    <location>
        <begin position="1"/>
        <end position="76"/>
    </location>
</feature>
<keyword evidence="3" id="KW-1185">Reference proteome</keyword>
<dbReference type="Gene3D" id="3.30.70.100">
    <property type="match status" value="1"/>
</dbReference>
<name>A0ABY9Y301_9FLAO</name>
<organism evidence="2 3">
    <name type="scientific">Thalassobellus suaedae</name>
    <dbReference type="NCBI Taxonomy" id="3074124"/>
    <lineage>
        <taxon>Bacteria</taxon>
        <taxon>Pseudomonadati</taxon>
        <taxon>Bacteroidota</taxon>
        <taxon>Flavobacteriia</taxon>
        <taxon>Flavobacteriales</taxon>
        <taxon>Flavobacteriaceae</taxon>
        <taxon>Thalassobellus</taxon>
    </lineage>
</organism>
<reference evidence="2 3" key="1">
    <citation type="submission" date="2023-09" db="EMBL/GenBank/DDBJ databases">
        <title>Thalassobella suaedae gen. nov., sp. nov., a marine bacterium of the family Flavobacteriaceae isolated from a halophyte Suaeda japonica.</title>
        <authorList>
            <person name="Lee S.Y."/>
            <person name="Hwang C.Y."/>
        </authorList>
    </citation>
    <scope>NUCLEOTIDE SEQUENCE [LARGE SCALE GENOMIC DNA]</scope>
    <source>
        <strain evidence="2 3">HL-DH10</strain>
    </source>
</reference>
<protein>
    <submittedName>
        <fullName evidence="2">Antibiotic biosynthesis monooxygenase</fullName>
        <ecNumber evidence="2">1.14.-.-</ecNumber>
    </submittedName>
</protein>
<dbReference type="InterPro" id="IPR007138">
    <property type="entry name" value="ABM_dom"/>
</dbReference>
<sequence>MILEIATFDIKADSIEQFMGACEEAKAVVSMAKGFQGLEFQHCLETKTKFVVLISWETIEDHTIGFRESELFVQWRAILSPFFNNPPVAEHFKCITILNK</sequence>
<dbReference type="InterPro" id="IPR011008">
    <property type="entry name" value="Dimeric_a/b-barrel"/>
</dbReference>
<proteinExistence type="predicted"/>
<evidence type="ECO:0000313" key="2">
    <source>
        <dbReference type="EMBL" id="WNH12591.1"/>
    </source>
</evidence>
<accession>A0ABY9Y301</accession>
<evidence type="ECO:0000259" key="1">
    <source>
        <dbReference type="Pfam" id="PF03992"/>
    </source>
</evidence>
<dbReference type="SUPFAM" id="SSF54909">
    <property type="entry name" value="Dimeric alpha+beta barrel"/>
    <property type="match status" value="1"/>
</dbReference>
<dbReference type="EMBL" id="CP134536">
    <property type="protein sequence ID" value="WNH12591.1"/>
    <property type="molecule type" value="Genomic_DNA"/>
</dbReference>
<evidence type="ECO:0000313" key="3">
    <source>
        <dbReference type="Proteomes" id="UP001303407"/>
    </source>
</evidence>
<gene>
    <name evidence="2" type="ORF">RHP49_17090</name>
</gene>
<dbReference type="Proteomes" id="UP001303407">
    <property type="component" value="Chromosome"/>
</dbReference>
<dbReference type="Pfam" id="PF03992">
    <property type="entry name" value="ABM"/>
    <property type="match status" value="1"/>
</dbReference>
<dbReference type="RefSeq" id="WP_415862572.1">
    <property type="nucleotide sequence ID" value="NZ_CP134536.1"/>
</dbReference>
<dbReference type="GO" id="GO:0004497">
    <property type="term" value="F:monooxygenase activity"/>
    <property type="evidence" value="ECO:0007669"/>
    <property type="project" value="UniProtKB-KW"/>
</dbReference>
<dbReference type="EC" id="1.14.-.-" evidence="2"/>